<keyword evidence="3" id="KW-1185">Reference proteome</keyword>
<comment type="caution">
    <text evidence="2">The sequence shown here is derived from an EMBL/GenBank/DDBJ whole genome shotgun (WGS) entry which is preliminary data.</text>
</comment>
<reference evidence="2" key="1">
    <citation type="submission" date="2023-07" db="EMBL/GenBank/DDBJ databases">
        <title>Sequencing the genomes of 1000 actinobacteria strains.</title>
        <authorList>
            <person name="Klenk H.-P."/>
        </authorList>
    </citation>
    <scope>NUCLEOTIDE SEQUENCE</scope>
    <source>
        <strain evidence="2">DSM 13068</strain>
    </source>
</reference>
<name>A0ABU1YZF5_9MICC</name>
<evidence type="ECO:0000313" key="3">
    <source>
        <dbReference type="Proteomes" id="UP001180715"/>
    </source>
</evidence>
<feature type="transmembrane region" description="Helical" evidence="1">
    <location>
        <begin position="23"/>
        <end position="48"/>
    </location>
</feature>
<keyword evidence="1" id="KW-0472">Membrane</keyword>
<keyword evidence="1" id="KW-1133">Transmembrane helix</keyword>
<dbReference type="Proteomes" id="UP001180715">
    <property type="component" value="Unassembled WGS sequence"/>
</dbReference>
<feature type="transmembrane region" description="Helical" evidence="1">
    <location>
        <begin position="110"/>
        <end position="130"/>
    </location>
</feature>
<gene>
    <name evidence="2" type="ORF">J2S67_001000</name>
</gene>
<organism evidence="2 3">
    <name type="scientific">Pseudoglutamicibacter albus</name>
    <dbReference type="NCBI Taxonomy" id="98671"/>
    <lineage>
        <taxon>Bacteria</taxon>
        <taxon>Bacillati</taxon>
        <taxon>Actinomycetota</taxon>
        <taxon>Actinomycetes</taxon>
        <taxon>Micrococcales</taxon>
        <taxon>Micrococcaceae</taxon>
        <taxon>Pseudoglutamicibacter</taxon>
    </lineage>
</organism>
<sequence length="144" mass="15415">MSQQQPHLITEASDSISFPWLRVLAYSAAAGSAVAVVITVLGAVFAGFPGAFSAFAAAAVVMVFFAISLLVAHVVGKTKPDAVLAAFMITYVIKVIAFGFLLLIQPDESWFSRGWAIAGAVGAFIAWQAAEMWAMMKIRLRIYN</sequence>
<protein>
    <submittedName>
        <fullName evidence="2">ATP synthase protein I</fullName>
    </submittedName>
</protein>
<keyword evidence="1" id="KW-0812">Transmembrane</keyword>
<dbReference type="EMBL" id="JAVDXX010000001">
    <property type="protein sequence ID" value="MDR7293732.1"/>
    <property type="molecule type" value="Genomic_DNA"/>
</dbReference>
<evidence type="ECO:0000313" key="2">
    <source>
        <dbReference type="EMBL" id="MDR7293732.1"/>
    </source>
</evidence>
<feature type="transmembrane region" description="Helical" evidence="1">
    <location>
        <begin position="54"/>
        <end position="75"/>
    </location>
</feature>
<feature type="transmembrane region" description="Helical" evidence="1">
    <location>
        <begin position="82"/>
        <end position="104"/>
    </location>
</feature>
<accession>A0ABU1YZF5</accession>
<dbReference type="RefSeq" id="WP_310246893.1">
    <property type="nucleotide sequence ID" value="NZ_JAVDXX010000001.1"/>
</dbReference>
<evidence type="ECO:0000256" key="1">
    <source>
        <dbReference type="SAM" id="Phobius"/>
    </source>
</evidence>
<proteinExistence type="predicted"/>